<evidence type="ECO:0000313" key="2">
    <source>
        <dbReference type="Proteomes" id="UP001148629"/>
    </source>
</evidence>
<sequence length="750" mass="83475">MSESSESSQQPSGLDPGSTMSPLSCLLCKSRKLRCDKIMPVCGRCGQAGERCEYPTGRKRPVNPVARRRVSDMAKKIRELEGRLEDQSTSPESQPSGTELIDTGRFDQLPPPEVVEELTSIYFNKLQADSPMIHEANYIASLYKPAHMQPPMCLQYAILAAGASASSTFTHLAEAFYERARQYLQANEMKNDSDQISLAHVQAWVLVSHFEAQHLWFSRASMSIARAIRLGQILGLHRLDGTNVAGLTLPPATDFGEEEERRKTFWVMFTTDRITSSTGGWPVLMDARSIQTKLPTSLDAFLHNIPELSITLKQALKQELWGLSTSACRVVAVHLFYECFNFSRGGEDEIDADDWERLQLLDNSISNSFDTLPFHLRCPENMESTEAVFINLQLHTALICIHRATMARSKTDMTALMHTHARVYHSALQIVTIVALVADIATKFRNPLLSFATYIAASFFLADFLESGNRQSEENLTALMDLMIDVGKNNAFTASLVIRLAQALRESGVDMGAVEKVGMLMAGLNAPIPGQEDEENGLVILCPRVGTNRELGEWGSPPYDSGDDEWQDPEPGESDYDNSDLLSISSVESVGRIDASDSDHNGQTWRAASNSIHQGSNESQRSFATNLKARLQEAYPPPGDTAQQGASTPIAEEKEVNGHRSCLPLDQWRPELGPSMQQKYRYPAKFQPMKDKVYRQADPSLGDMTSVEVVCHQCRSPQSRRTDYLSRMTTFVPMDKSFPYVARPQLSALM</sequence>
<gene>
    <name evidence="1" type="ORF">NM208_g2921</name>
</gene>
<keyword evidence="2" id="KW-1185">Reference proteome</keyword>
<dbReference type="Proteomes" id="UP001148629">
    <property type="component" value="Unassembled WGS sequence"/>
</dbReference>
<comment type="caution">
    <text evidence="1">The sequence shown here is derived from an EMBL/GenBank/DDBJ whole genome shotgun (WGS) entry which is preliminary data.</text>
</comment>
<reference evidence="1" key="1">
    <citation type="submission" date="2022-08" db="EMBL/GenBank/DDBJ databases">
        <title>Genome Sequence of Fusarium decemcellulare.</title>
        <authorList>
            <person name="Buettner E."/>
        </authorList>
    </citation>
    <scope>NUCLEOTIDE SEQUENCE</scope>
    <source>
        <strain evidence="1">Babe19</strain>
    </source>
</reference>
<evidence type="ECO:0000313" key="1">
    <source>
        <dbReference type="EMBL" id="KAJ3544680.1"/>
    </source>
</evidence>
<organism evidence="1 2">
    <name type="scientific">Fusarium decemcellulare</name>
    <dbReference type="NCBI Taxonomy" id="57161"/>
    <lineage>
        <taxon>Eukaryota</taxon>
        <taxon>Fungi</taxon>
        <taxon>Dikarya</taxon>
        <taxon>Ascomycota</taxon>
        <taxon>Pezizomycotina</taxon>
        <taxon>Sordariomycetes</taxon>
        <taxon>Hypocreomycetidae</taxon>
        <taxon>Hypocreales</taxon>
        <taxon>Nectriaceae</taxon>
        <taxon>Fusarium</taxon>
        <taxon>Fusarium decemcellulare species complex</taxon>
    </lineage>
</organism>
<dbReference type="EMBL" id="JANRMS010000184">
    <property type="protein sequence ID" value="KAJ3544680.1"/>
    <property type="molecule type" value="Genomic_DNA"/>
</dbReference>
<name>A0ACC1SQS5_9HYPO</name>
<accession>A0ACC1SQS5</accession>
<protein>
    <submittedName>
        <fullName evidence="1">Uncharacterized protein</fullName>
    </submittedName>
</protein>
<proteinExistence type="predicted"/>